<feature type="region of interest" description="Disordered" evidence="1">
    <location>
        <begin position="1"/>
        <end position="34"/>
    </location>
</feature>
<accession>A0ABQ9NEJ4</accession>
<proteinExistence type="predicted"/>
<evidence type="ECO:0000313" key="3">
    <source>
        <dbReference type="Proteomes" id="UP001172684"/>
    </source>
</evidence>
<feature type="region of interest" description="Disordered" evidence="1">
    <location>
        <begin position="310"/>
        <end position="370"/>
    </location>
</feature>
<sequence length="370" mass="42221">MTSSQPVRKQAHKQVTPPSSFVVTPPSPPLTDEKASPRAARILQIFEHIQAGKRYTYGPWTSFPLKLQEYDELLRLIRNDKDDCLSSFVRDKIRYDYDGRNECLTIRMATEVHEIFLEHVKLAIMGQLRDIAKESGDVAEFARKVVCAGSSRLALPAGNSKSMRCPDANFRHPSARKPAVIIEVAYTQKRKSLASLVDDYLLDLNRNVQVVVALDIQYQGSEEGKATVSMWRLGEYPAPDGKNILKSDLVADEVEFRKPSGEVANSDGLRLCLKDFAIEPQWQHRLEKDNRDIIVSAEMLCQFLQEAESWDEDHEDQEARFEAELRPDDQKKRAREPTPSYDEKLANKRRALEKKDDDYVQGSSEDYSES</sequence>
<feature type="compositionally biased region" description="Low complexity" evidence="1">
    <location>
        <begin position="15"/>
        <end position="24"/>
    </location>
</feature>
<keyword evidence="3" id="KW-1185">Reference proteome</keyword>
<reference evidence="2" key="1">
    <citation type="submission" date="2022-10" db="EMBL/GenBank/DDBJ databases">
        <title>Culturing micro-colonial fungi from biological soil crusts in the Mojave desert and describing Neophaeococcomyces mojavensis, and introducing the new genera and species Taxawa tesnikishii.</title>
        <authorList>
            <person name="Kurbessoian T."/>
            <person name="Stajich J.E."/>
        </authorList>
    </citation>
    <scope>NUCLEOTIDE SEQUENCE</scope>
    <source>
        <strain evidence="2">TK_1</strain>
    </source>
</reference>
<feature type="compositionally biased region" description="Polar residues" evidence="1">
    <location>
        <begin position="361"/>
        <end position="370"/>
    </location>
</feature>
<gene>
    <name evidence="2" type="ORF">H2201_009178</name>
</gene>
<evidence type="ECO:0008006" key="4">
    <source>
        <dbReference type="Google" id="ProtNLM"/>
    </source>
</evidence>
<evidence type="ECO:0000313" key="2">
    <source>
        <dbReference type="EMBL" id="KAJ9653123.1"/>
    </source>
</evidence>
<organism evidence="2 3">
    <name type="scientific">Coniosporium apollinis</name>
    <dbReference type="NCBI Taxonomy" id="61459"/>
    <lineage>
        <taxon>Eukaryota</taxon>
        <taxon>Fungi</taxon>
        <taxon>Dikarya</taxon>
        <taxon>Ascomycota</taxon>
        <taxon>Pezizomycotina</taxon>
        <taxon>Dothideomycetes</taxon>
        <taxon>Dothideomycetes incertae sedis</taxon>
        <taxon>Coniosporium</taxon>
    </lineage>
</organism>
<dbReference type="EMBL" id="JAPDRL010000349">
    <property type="protein sequence ID" value="KAJ9653123.1"/>
    <property type="molecule type" value="Genomic_DNA"/>
</dbReference>
<evidence type="ECO:0000256" key="1">
    <source>
        <dbReference type="SAM" id="MobiDB-lite"/>
    </source>
</evidence>
<protein>
    <recommendedName>
        <fullName evidence="4">HNH nuclease domain-containing protein</fullName>
    </recommendedName>
</protein>
<name>A0ABQ9NEJ4_9PEZI</name>
<comment type="caution">
    <text evidence="2">The sequence shown here is derived from an EMBL/GenBank/DDBJ whole genome shotgun (WGS) entry which is preliminary data.</text>
</comment>
<feature type="compositionally biased region" description="Basic and acidic residues" evidence="1">
    <location>
        <begin position="317"/>
        <end position="331"/>
    </location>
</feature>
<dbReference type="Proteomes" id="UP001172684">
    <property type="component" value="Unassembled WGS sequence"/>
</dbReference>